<accession>A0A956N9V4</accession>
<evidence type="ECO:0000256" key="2">
    <source>
        <dbReference type="ARBA" id="ARBA00022598"/>
    </source>
</evidence>
<reference evidence="5" key="1">
    <citation type="submission" date="2020-04" db="EMBL/GenBank/DDBJ databases">
        <authorList>
            <person name="Zhang T."/>
        </authorList>
    </citation>
    <scope>NUCLEOTIDE SEQUENCE</scope>
    <source>
        <strain evidence="5">HKST-UBA02</strain>
    </source>
</reference>
<dbReference type="PROSITE" id="PS50975">
    <property type="entry name" value="ATP_GRASP"/>
    <property type="match status" value="1"/>
</dbReference>
<sequence length="335" mass="37510">MKIALLTTQDLDADPFADDDWPCDPRPFLPEADWDVVTLQKSDCVDVVSRLTRNGYDLFFNLCDGAADEDKPGIEVVETLEAANVPFTGATSVFYEPTREQMKAACHREGIATPRGLFVRSEDDVDRAIDSLSFPLFVKHYSSYASVDLSRASRVCSSAGLRRQARKMISRHGAALIEEYIDGMECTVLVAENPHDPARPKTYIPLQYEFPKGERFKHEKMKWVDYDRMSSRPVEDPALEARLRDEAARFFVALEGASFGRCDIRVDRSGTPYMLEINANCGVFYPPTDPGSADLCLSWDPEGHVGFTRQIVEAALRRHARRQADLVSGNGSTQS</sequence>
<dbReference type="SUPFAM" id="SSF56059">
    <property type="entry name" value="Glutathione synthetase ATP-binding domain-like"/>
    <property type="match status" value="1"/>
</dbReference>
<dbReference type="PANTHER" id="PTHR23132:SF23">
    <property type="entry name" value="D-ALANINE--D-ALANINE LIGASE B"/>
    <property type="match status" value="1"/>
</dbReference>
<gene>
    <name evidence="5" type="ORF">KDA27_01385</name>
</gene>
<dbReference type="Pfam" id="PF07478">
    <property type="entry name" value="Dala_Dala_lig_C"/>
    <property type="match status" value="1"/>
</dbReference>
<dbReference type="Proteomes" id="UP000739538">
    <property type="component" value="Unassembled WGS sequence"/>
</dbReference>
<feature type="domain" description="ATP-grasp" evidence="4">
    <location>
        <begin position="103"/>
        <end position="316"/>
    </location>
</feature>
<dbReference type="InterPro" id="IPR011761">
    <property type="entry name" value="ATP-grasp"/>
</dbReference>
<evidence type="ECO:0000259" key="4">
    <source>
        <dbReference type="PROSITE" id="PS50975"/>
    </source>
</evidence>
<proteinExistence type="inferred from homology"/>
<dbReference type="Gene3D" id="3.30.470.20">
    <property type="entry name" value="ATP-grasp fold, B domain"/>
    <property type="match status" value="1"/>
</dbReference>
<evidence type="ECO:0000256" key="1">
    <source>
        <dbReference type="ARBA" id="ARBA00010871"/>
    </source>
</evidence>
<evidence type="ECO:0000256" key="3">
    <source>
        <dbReference type="PROSITE-ProRule" id="PRU00409"/>
    </source>
</evidence>
<keyword evidence="3" id="KW-0547">Nucleotide-binding</keyword>
<dbReference type="EMBL" id="JAGQHS010000003">
    <property type="protein sequence ID" value="MCA9754426.1"/>
    <property type="molecule type" value="Genomic_DNA"/>
</dbReference>
<dbReference type="AlphaFoldDB" id="A0A956N9V4"/>
<name>A0A956N9V4_UNCEI</name>
<comment type="similarity">
    <text evidence="1">Belongs to the D-alanine--D-alanine ligase family.</text>
</comment>
<protein>
    <submittedName>
        <fullName evidence="5">D-alanine--D-alanine ligase</fullName>
    </submittedName>
</protein>
<organism evidence="5 6">
    <name type="scientific">Eiseniibacteriota bacterium</name>
    <dbReference type="NCBI Taxonomy" id="2212470"/>
    <lineage>
        <taxon>Bacteria</taxon>
        <taxon>Candidatus Eiseniibacteriota</taxon>
    </lineage>
</organism>
<evidence type="ECO:0000313" key="6">
    <source>
        <dbReference type="Proteomes" id="UP000739538"/>
    </source>
</evidence>
<comment type="caution">
    <text evidence="5">The sequence shown here is derived from an EMBL/GenBank/DDBJ whole genome shotgun (WGS) entry which is preliminary data.</text>
</comment>
<keyword evidence="3" id="KW-0067">ATP-binding</keyword>
<keyword evidence="2 5" id="KW-0436">Ligase</keyword>
<dbReference type="GO" id="GO:0008716">
    <property type="term" value="F:D-alanine-D-alanine ligase activity"/>
    <property type="evidence" value="ECO:0007669"/>
    <property type="project" value="InterPro"/>
</dbReference>
<reference evidence="5" key="2">
    <citation type="journal article" date="2021" name="Microbiome">
        <title>Successional dynamics and alternative stable states in a saline activated sludge microbial community over 9 years.</title>
        <authorList>
            <person name="Wang Y."/>
            <person name="Ye J."/>
            <person name="Ju F."/>
            <person name="Liu L."/>
            <person name="Boyd J.A."/>
            <person name="Deng Y."/>
            <person name="Parks D.H."/>
            <person name="Jiang X."/>
            <person name="Yin X."/>
            <person name="Woodcroft B.J."/>
            <person name="Tyson G.W."/>
            <person name="Hugenholtz P."/>
            <person name="Polz M.F."/>
            <person name="Zhang T."/>
        </authorList>
    </citation>
    <scope>NUCLEOTIDE SEQUENCE</scope>
    <source>
        <strain evidence="5">HKST-UBA02</strain>
    </source>
</reference>
<dbReference type="GO" id="GO:0005524">
    <property type="term" value="F:ATP binding"/>
    <property type="evidence" value="ECO:0007669"/>
    <property type="project" value="UniProtKB-UniRule"/>
</dbReference>
<dbReference type="InterPro" id="IPR011095">
    <property type="entry name" value="Dala_Dala_lig_C"/>
</dbReference>
<dbReference type="PANTHER" id="PTHR23132">
    <property type="entry name" value="D-ALANINE--D-ALANINE LIGASE"/>
    <property type="match status" value="1"/>
</dbReference>
<dbReference type="GO" id="GO:0046872">
    <property type="term" value="F:metal ion binding"/>
    <property type="evidence" value="ECO:0007669"/>
    <property type="project" value="InterPro"/>
</dbReference>
<evidence type="ECO:0000313" key="5">
    <source>
        <dbReference type="EMBL" id="MCA9754426.1"/>
    </source>
</evidence>